<name>A0A0A1UPR9_9HYPO</name>
<feature type="transmembrane region" description="Helical" evidence="8">
    <location>
        <begin position="173"/>
        <end position="192"/>
    </location>
</feature>
<comment type="caution">
    <text evidence="9">The sequence shown here is derived from an EMBL/GenBank/DDBJ whole genome shotgun (WGS) entry which is preliminary data.</text>
</comment>
<reference evidence="9 10" key="1">
    <citation type="submission" date="2014-02" db="EMBL/GenBank/DDBJ databases">
        <title>The genome sequence of the entomopathogenic fungus Metarhizium robertsii ARSEF 2575.</title>
        <authorList>
            <person name="Giuliano Garisto Donzelli B."/>
            <person name="Roe B.A."/>
            <person name="Macmil S.L."/>
            <person name="Krasnoff S.B."/>
            <person name="Gibson D.M."/>
        </authorList>
    </citation>
    <scope>NUCLEOTIDE SEQUENCE [LARGE SCALE GENOMIC DNA]</scope>
    <source>
        <strain evidence="9 10">ARSEF 2575</strain>
    </source>
</reference>
<evidence type="ECO:0000256" key="7">
    <source>
        <dbReference type="SAM" id="MobiDB-lite"/>
    </source>
</evidence>
<feature type="transmembrane region" description="Helical" evidence="8">
    <location>
        <begin position="204"/>
        <end position="225"/>
    </location>
</feature>
<dbReference type="GO" id="GO:0022857">
    <property type="term" value="F:transmembrane transporter activity"/>
    <property type="evidence" value="ECO:0007669"/>
    <property type="project" value="InterPro"/>
</dbReference>
<dbReference type="PANTHER" id="PTHR14233">
    <property type="entry name" value="DUF914-RELATED"/>
    <property type="match status" value="1"/>
</dbReference>
<feature type="transmembrane region" description="Helical" evidence="8">
    <location>
        <begin position="296"/>
        <end position="313"/>
    </location>
</feature>
<keyword evidence="4 8" id="KW-0812">Transmembrane</keyword>
<feature type="transmembrane region" description="Helical" evidence="8">
    <location>
        <begin position="231"/>
        <end position="252"/>
    </location>
</feature>
<keyword evidence="5 8" id="KW-1133">Transmembrane helix</keyword>
<evidence type="ECO:0000256" key="3">
    <source>
        <dbReference type="ARBA" id="ARBA00022448"/>
    </source>
</evidence>
<dbReference type="GO" id="GO:0016020">
    <property type="term" value="C:membrane"/>
    <property type="evidence" value="ECO:0007669"/>
    <property type="project" value="UniProtKB-SubCell"/>
</dbReference>
<evidence type="ECO:0000256" key="1">
    <source>
        <dbReference type="ARBA" id="ARBA00004141"/>
    </source>
</evidence>
<evidence type="ECO:0000313" key="10">
    <source>
        <dbReference type="Proteomes" id="UP000030151"/>
    </source>
</evidence>
<protein>
    <submittedName>
        <fullName evidence="9">DUF914 domain protein</fullName>
    </submittedName>
</protein>
<feature type="transmembrane region" description="Helical" evidence="8">
    <location>
        <begin position="414"/>
        <end position="432"/>
    </location>
</feature>
<feature type="transmembrane region" description="Helical" evidence="8">
    <location>
        <begin position="388"/>
        <end position="408"/>
    </location>
</feature>
<dbReference type="Proteomes" id="UP000030151">
    <property type="component" value="Unassembled WGS sequence"/>
</dbReference>
<dbReference type="InterPro" id="IPR009262">
    <property type="entry name" value="SLC35_F1/F2/F6"/>
</dbReference>
<dbReference type="eggNOG" id="KOG2766">
    <property type="taxonomic scope" value="Eukaryota"/>
</dbReference>
<evidence type="ECO:0000313" key="9">
    <source>
        <dbReference type="EMBL" id="EXU97069.1"/>
    </source>
</evidence>
<proteinExistence type="inferred from homology"/>
<dbReference type="EMBL" id="JELW01000041">
    <property type="protein sequence ID" value="EXU97069.1"/>
    <property type="molecule type" value="Genomic_DNA"/>
</dbReference>
<evidence type="ECO:0000256" key="8">
    <source>
        <dbReference type="SAM" id="Phobius"/>
    </source>
</evidence>
<keyword evidence="6 8" id="KW-0472">Membrane</keyword>
<evidence type="ECO:0000256" key="4">
    <source>
        <dbReference type="ARBA" id="ARBA00022692"/>
    </source>
</evidence>
<dbReference type="OrthoDB" id="429955at2759"/>
<comment type="subcellular location">
    <subcellularLocation>
        <location evidence="1">Membrane</location>
        <topology evidence="1">Multi-pass membrane protein</topology>
    </subcellularLocation>
</comment>
<accession>A0A0A1UPR9</accession>
<evidence type="ECO:0000256" key="6">
    <source>
        <dbReference type="ARBA" id="ARBA00023136"/>
    </source>
</evidence>
<dbReference type="HOGENOM" id="CLU_039639_4_0_1"/>
<dbReference type="InterPro" id="IPR037185">
    <property type="entry name" value="EmrE-like"/>
</dbReference>
<dbReference type="Pfam" id="PF06027">
    <property type="entry name" value="SLC35F"/>
    <property type="match status" value="1"/>
</dbReference>
<keyword evidence="3" id="KW-0813">Transport</keyword>
<dbReference type="PANTHER" id="PTHR14233:SF4">
    <property type="entry name" value="SOLUTE CARRIER FAMILY 35 MEMBER F2"/>
    <property type="match status" value="1"/>
</dbReference>
<feature type="region of interest" description="Disordered" evidence="7">
    <location>
        <begin position="93"/>
        <end position="112"/>
    </location>
</feature>
<feature type="transmembrane region" description="Helical" evidence="8">
    <location>
        <begin position="359"/>
        <end position="381"/>
    </location>
</feature>
<feature type="transmembrane region" description="Helical" evidence="8">
    <location>
        <begin position="259"/>
        <end position="276"/>
    </location>
</feature>
<dbReference type="AlphaFoldDB" id="A0A0A1UPR9"/>
<gene>
    <name evidence="9" type="ORF">X797_009834</name>
</gene>
<feature type="transmembrane region" description="Helical" evidence="8">
    <location>
        <begin position="127"/>
        <end position="153"/>
    </location>
</feature>
<comment type="similarity">
    <text evidence="2">Belongs to the SLC35F solute transporter family.</text>
</comment>
<dbReference type="InterPro" id="IPR052221">
    <property type="entry name" value="SLC35F_Transporter"/>
</dbReference>
<organism evidence="9 10">
    <name type="scientific">Metarhizium robertsii</name>
    <dbReference type="NCBI Taxonomy" id="568076"/>
    <lineage>
        <taxon>Eukaryota</taxon>
        <taxon>Fungi</taxon>
        <taxon>Dikarya</taxon>
        <taxon>Ascomycota</taxon>
        <taxon>Pezizomycotina</taxon>
        <taxon>Sordariomycetes</taxon>
        <taxon>Hypocreomycetidae</taxon>
        <taxon>Hypocreales</taxon>
        <taxon>Clavicipitaceae</taxon>
        <taxon>Metarhizium</taxon>
    </lineage>
</organism>
<sequence>MSALVYDINQPLCTAAHHHSHSPILQYIVRLFSAKFSHGYEPVGTQDPDGQEPTLEATIMTTANDHPEDMAPNKSGLTAHSARAWSGHADDPFSDRGSGAARDGEPSPETAEATQGLYILESKSVHWWSYLATADFWIVVAIGQVLALCITATNTFTSFLQQENFSAPAFQTLFNYVFLAIIYNSIFLFRDGPRAWARVAYRDGWKYLIMAFLDVEGNYFTVLAYEYTNILSAQLLNFWSIVCVVIISFVLLKVRYKPFQIIGILVCCGGMGILLGSDYIVQRDSGASGGESKLKGDLFGLLGATLYGTSNVLEEWLVSKAPMHHVLAFMGLLGMIINGAQAAIFDRDTIAGSAWSGKVGGYLVGYTLCLTLFYTLAPLILRMGSAAFFDISLLTANFWGVIIGIHVFGLSIHFMYPIAFVCIIIGLAIYFLSGSVLGDSKKPWLGDNQEAGVAGIGTAKLRAINAARMASVEAEYGAAPPKTQMSARIRAIFGKTM</sequence>
<evidence type="ECO:0000256" key="5">
    <source>
        <dbReference type="ARBA" id="ARBA00022989"/>
    </source>
</evidence>
<feature type="transmembrane region" description="Helical" evidence="8">
    <location>
        <begin position="325"/>
        <end position="344"/>
    </location>
</feature>
<dbReference type="SUPFAM" id="SSF103481">
    <property type="entry name" value="Multidrug resistance efflux transporter EmrE"/>
    <property type="match status" value="1"/>
</dbReference>
<evidence type="ECO:0000256" key="2">
    <source>
        <dbReference type="ARBA" id="ARBA00007863"/>
    </source>
</evidence>